<feature type="region of interest" description="Disordered" evidence="1">
    <location>
        <begin position="321"/>
        <end position="352"/>
    </location>
</feature>
<dbReference type="PANTHER" id="PTHR23026">
    <property type="entry name" value="NADPH NITROREDUCTASE"/>
    <property type="match status" value="1"/>
</dbReference>
<evidence type="ECO:0000313" key="2">
    <source>
        <dbReference type="EMBL" id="MFA9461295.1"/>
    </source>
</evidence>
<comment type="caution">
    <text evidence="2">The sequence shown here is derived from an EMBL/GenBank/DDBJ whole genome shotgun (WGS) entry which is preliminary data.</text>
</comment>
<organism evidence="2 3">
    <name type="scientific">Thiohalorhabdus methylotrophus</name>
    <dbReference type="NCBI Taxonomy" id="3242694"/>
    <lineage>
        <taxon>Bacteria</taxon>
        <taxon>Pseudomonadati</taxon>
        <taxon>Pseudomonadota</taxon>
        <taxon>Gammaproteobacteria</taxon>
        <taxon>Thiohalorhabdales</taxon>
        <taxon>Thiohalorhabdaceae</taxon>
        <taxon>Thiohalorhabdus</taxon>
    </lineage>
</organism>
<dbReference type="InterPro" id="IPR000415">
    <property type="entry name" value="Nitroreductase-like"/>
</dbReference>
<dbReference type="RefSeq" id="WP_373656083.1">
    <property type="nucleotide sequence ID" value="NZ_JBGUAW010000007.1"/>
</dbReference>
<gene>
    <name evidence="2" type="ORF">ACERLL_10705</name>
</gene>
<sequence length="352" mass="39200">MAEEDGLPPDPRQLLHDAEPGRRLDYLVGRAGMAPSPYNTQPWRFRSKDSAVVDLQRDVSRRLPEADPEGRLQFLALGAALENFLIAAADLGHAPTLEWFPEGEEGATVARIRLGEPGALPDPDPRVELQALRRTAHGPLHGTADTAMREMVGSLELEAVRLDWVAEAGREAVADLAAEAVGDQWRRPAFRRELLHWLRKDTAALEEYRDGMPLLRRRRVPGWLAEAVRRAMLRMPGLFHPKRKAARRMRKAPALLVLATERDDPRGWLAAGRAYQRLGLELAHAGVALGPEAVLTADPGVRPRTAELLGCEHPQLVMRVGRARPGPPLPRRRLHRVLNPPAPNFPLYPRTD</sequence>
<accession>A0ABV4TXL0</accession>
<proteinExistence type="predicted"/>
<evidence type="ECO:0000256" key="1">
    <source>
        <dbReference type="SAM" id="MobiDB-lite"/>
    </source>
</evidence>
<protein>
    <recommendedName>
        <fullName evidence="4">Nitroreductase</fullName>
    </recommendedName>
</protein>
<dbReference type="PANTHER" id="PTHR23026:SF123">
    <property type="entry name" value="NAD(P)H NITROREDUCTASE RV3131-RELATED"/>
    <property type="match status" value="1"/>
</dbReference>
<keyword evidence="3" id="KW-1185">Reference proteome</keyword>
<dbReference type="EMBL" id="JBGUAW010000007">
    <property type="protein sequence ID" value="MFA9461295.1"/>
    <property type="molecule type" value="Genomic_DNA"/>
</dbReference>
<reference evidence="2 3" key="1">
    <citation type="submission" date="2024-08" db="EMBL/GenBank/DDBJ databases">
        <title>Whole-genome sequencing of halo(alkali)philic microorganisms from hypersaline lakes.</title>
        <authorList>
            <person name="Sorokin D.Y."/>
            <person name="Merkel A.Y."/>
            <person name="Messina E."/>
            <person name="Yakimov M."/>
        </authorList>
    </citation>
    <scope>NUCLEOTIDE SEQUENCE [LARGE SCALE GENOMIC DNA]</scope>
    <source>
        <strain evidence="2 3">Cl-TMA</strain>
    </source>
</reference>
<dbReference type="Proteomes" id="UP001575181">
    <property type="component" value="Unassembled WGS sequence"/>
</dbReference>
<dbReference type="SUPFAM" id="SSF55469">
    <property type="entry name" value="FMN-dependent nitroreductase-like"/>
    <property type="match status" value="2"/>
</dbReference>
<dbReference type="InterPro" id="IPR050627">
    <property type="entry name" value="Nitroreductase/BluB"/>
</dbReference>
<name>A0ABV4TXL0_9GAMM</name>
<dbReference type="Gene3D" id="3.40.109.10">
    <property type="entry name" value="NADH Oxidase"/>
    <property type="match status" value="1"/>
</dbReference>
<evidence type="ECO:0000313" key="3">
    <source>
        <dbReference type="Proteomes" id="UP001575181"/>
    </source>
</evidence>
<feature type="region of interest" description="Disordered" evidence="1">
    <location>
        <begin position="1"/>
        <end position="20"/>
    </location>
</feature>
<evidence type="ECO:0008006" key="4">
    <source>
        <dbReference type="Google" id="ProtNLM"/>
    </source>
</evidence>